<dbReference type="AlphaFoldDB" id="A0A4U2MUR3"/>
<organism evidence="1 2">
    <name type="scientific">Bacillus wiedmannii</name>
    <dbReference type="NCBI Taxonomy" id="1890302"/>
    <lineage>
        <taxon>Bacteria</taxon>
        <taxon>Bacillati</taxon>
        <taxon>Bacillota</taxon>
        <taxon>Bacilli</taxon>
        <taxon>Bacillales</taxon>
        <taxon>Bacillaceae</taxon>
        <taxon>Bacillus</taxon>
        <taxon>Bacillus cereus group</taxon>
    </lineage>
</organism>
<dbReference type="Proteomes" id="UP000306037">
    <property type="component" value="Unassembled WGS sequence"/>
</dbReference>
<evidence type="ECO:0000313" key="1">
    <source>
        <dbReference type="EMBL" id="TKH15285.1"/>
    </source>
</evidence>
<dbReference type="EMBL" id="SZOM01000119">
    <property type="protein sequence ID" value="TKH15285.1"/>
    <property type="molecule type" value="Genomic_DNA"/>
</dbReference>
<evidence type="ECO:0000313" key="2">
    <source>
        <dbReference type="Proteomes" id="UP000306037"/>
    </source>
</evidence>
<dbReference type="RefSeq" id="WP_137052338.1">
    <property type="nucleotide sequence ID" value="NZ_SZOM01000119.1"/>
</dbReference>
<sequence length="318" mass="37071">MKISEIYKLNVDQKGLDFIDIDVERDVELFIDPCWIHILDGKWFEEASVTIFSFFEHIINLYENNQKDKAKQLFNSAHEPNETCLGMSKGEPDGTGASSTMLANVFEVIVNEQMIERGLIQQIEDLPVFIDKFNQDRLSDLVTNLIRKHLVEFTKEQCKKHGIELTPGVEIGSYWNKDLKQWDVVTDEALIIDGKIKLLVPKIIVVKNYRNSAKHYCRRYVLVKRREEHIREGSSLVKTEMLKSGKMKVTVVLDDIEQEERKKLGKTQKEYVREITEGDPELMGRFRREMRHILLSANTTNRLTDEQIMAEIDKVKLK</sequence>
<protein>
    <submittedName>
        <fullName evidence="1">Uncharacterized protein</fullName>
    </submittedName>
</protein>
<name>A0A4U2MUR3_9BACI</name>
<reference evidence="1 2" key="1">
    <citation type="journal article" date="2019" name="Environ. Microbiol.">
        <title>An active ?-lactamase is a part of an orchestrated cell wall stress resistance network of Bacillus subtilis and related rhizosphere species.</title>
        <authorList>
            <person name="Bucher T."/>
            <person name="Keren-Paz A."/>
            <person name="Hausser J."/>
            <person name="Olender T."/>
            <person name="Cytryn E."/>
            <person name="Kolodkin-Gal I."/>
        </authorList>
    </citation>
    <scope>NUCLEOTIDE SEQUENCE [LARGE SCALE GENOMIC DNA]</scope>
    <source>
        <strain evidence="1 2">I71</strain>
    </source>
</reference>
<gene>
    <name evidence="1" type="ORF">FC694_15600</name>
</gene>
<accession>A0A4U2MUR3</accession>
<proteinExistence type="predicted"/>
<comment type="caution">
    <text evidence="1">The sequence shown here is derived from an EMBL/GenBank/DDBJ whole genome shotgun (WGS) entry which is preliminary data.</text>
</comment>